<accession>A0AAU9E4U8</accession>
<dbReference type="PROSITE" id="PS51186">
    <property type="entry name" value="GNAT"/>
    <property type="match status" value="1"/>
</dbReference>
<dbReference type="AlphaFoldDB" id="A0AAU9E4U8"/>
<gene>
    <name evidence="2" type="ORF">HLPR_13710</name>
</gene>
<keyword evidence="3" id="KW-1185">Reference proteome</keyword>
<organism evidence="2 3">
    <name type="scientific">Helicovermis profundi</name>
    <dbReference type="NCBI Taxonomy" id="3065157"/>
    <lineage>
        <taxon>Bacteria</taxon>
        <taxon>Bacillati</taxon>
        <taxon>Bacillota</taxon>
        <taxon>Clostridia</taxon>
        <taxon>Helicovermis</taxon>
    </lineage>
</organism>
<dbReference type="SUPFAM" id="SSF55729">
    <property type="entry name" value="Acyl-CoA N-acyltransferases (Nat)"/>
    <property type="match status" value="1"/>
</dbReference>
<dbReference type="Proteomes" id="UP001321786">
    <property type="component" value="Chromosome"/>
</dbReference>
<evidence type="ECO:0000313" key="2">
    <source>
        <dbReference type="EMBL" id="BEP29040.1"/>
    </source>
</evidence>
<dbReference type="RefSeq" id="WP_338534710.1">
    <property type="nucleotide sequence ID" value="NZ_AP028654.1"/>
</dbReference>
<sequence>MTGDAINADTHKKYEYKIIKLNYKWLDKILCLQDLIYDNMQNKDIYEKITEFELIDAFSGNGLCLGTIIEKQLVAFRILSYGDSETIELAKDCNIKEIHQVAFIEATIVKKNFRGNSLQKIMMKLTMDYLKKRRKFKYALSTVSPKNIASIKSLLANGFKLIKLSKMYKGKLRYVCSYDFTNKVSNKEQTTTLKFDDYENIHNLLLDGFYGERVIIDENSFYIEFSK</sequence>
<feature type="domain" description="N-acetyltransferase" evidence="1">
    <location>
        <begin position="16"/>
        <end position="179"/>
    </location>
</feature>
<protein>
    <recommendedName>
        <fullName evidence="1">N-acetyltransferase domain-containing protein</fullName>
    </recommendedName>
</protein>
<proteinExistence type="predicted"/>
<reference evidence="2 3" key="1">
    <citation type="submission" date="2023-08" db="EMBL/GenBank/DDBJ databases">
        <title>Helicovermis profunda gen. nov., sp. nov., a novel mesophilic, fermentative bacterium within the Bacillota from a deep-sea hydrothermal vent chimney.</title>
        <authorList>
            <person name="Miyazaki U."/>
            <person name="Mizutani D."/>
            <person name="Hashimoto Y."/>
            <person name="Tame A."/>
            <person name="Sawayama S."/>
            <person name="Miyazaki J."/>
            <person name="Takai K."/>
            <person name="Nakagawa S."/>
        </authorList>
    </citation>
    <scope>NUCLEOTIDE SEQUENCE [LARGE SCALE GENOMIC DNA]</scope>
    <source>
        <strain evidence="2 3">S502</strain>
    </source>
</reference>
<dbReference type="Gene3D" id="3.40.630.30">
    <property type="match status" value="1"/>
</dbReference>
<evidence type="ECO:0000313" key="3">
    <source>
        <dbReference type="Proteomes" id="UP001321786"/>
    </source>
</evidence>
<dbReference type="InterPro" id="IPR016181">
    <property type="entry name" value="Acyl_CoA_acyltransferase"/>
</dbReference>
<dbReference type="InterPro" id="IPR000182">
    <property type="entry name" value="GNAT_dom"/>
</dbReference>
<evidence type="ECO:0000259" key="1">
    <source>
        <dbReference type="PROSITE" id="PS51186"/>
    </source>
</evidence>
<name>A0AAU9E4U8_9FIRM</name>
<dbReference type="KEGG" id="hprf:HLPR_13710"/>
<dbReference type="EMBL" id="AP028654">
    <property type="protein sequence ID" value="BEP29040.1"/>
    <property type="molecule type" value="Genomic_DNA"/>
</dbReference>
<dbReference type="GO" id="GO:0016747">
    <property type="term" value="F:acyltransferase activity, transferring groups other than amino-acyl groups"/>
    <property type="evidence" value="ECO:0007669"/>
    <property type="project" value="InterPro"/>
</dbReference>